<accession>A0A2P2PFE9</accession>
<organism evidence="1">
    <name type="scientific">Rhizophora mucronata</name>
    <name type="common">Asiatic mangrove</name>
    <dbReference type="NCBI Taxonomy" id="61149"/>
    <lineage>
        <taxon>Eukaryota</taxon>
        <taxon>Viridiplantae</taxon>
        <taxon>Streptophyta</taxon>
        <taxon>Embryophyta</taxon>
        <taxon>Tracheophyta</taxon>
        <taxon>Spermatophyta</taxon>
        <taxon>Magnoliopsida</taxon>
        <taxon>eudicotyledons</taxon>
        <taxon>Gunneridae</taxon>
        <taxon>Pentapetalae</taxon>
        <taxon>rosids</taxon>
        <taxon>fabids</taxon>
        <taxon>Malpighiales</taxon>
        <taxon>Rhizophoraceae</taxon>
        <taxon>Rhizophora</taxon>
    </lineage>
</organism>
<evidence type="ECO:0000313" key="1">
    <source>
        <dbReference type="EMBL" id="MBX53432.1"/>
    </source>
</evidence>
<proteinExistence type="predicted"/>
<dbReference type="EMBL" id="GGEC01072948">
    <property type="protein sequence ID" value="MBX53432.1"/>
    <property type="molecule type" value="Transcribed_RNA"/>
</dbReference>
<protein>
    <submittedName>
        <fullName evidence="1">Uncharacterized protein</fullName>
    </submittedName>
</protein>
<name>A0A2P2PFE9_RHIMU</name>
<sequence>MIICTSLFFCLILNIMECVCFLQMVSGFKRLTESSF</sequence>
<dbReference type="AlphaFoldDB" id="A0A2P2PFE9"/>
<reference evidence="1" key="1">
    <citation type="submission" date="2018-02" db="EMBL/GenBank/DDBJ databases">
        <title>Rhizophora mucronata_Transcriptome.</title>
        <authorList>
            <person name="Meera S.P."/>
            <person name="Sreeshan A."/>
            <person name="Augustine A."/>
        </authorList>
    </citation>
    <scope>NUCLEOTIDE SEQUENCE</scope>
    <source>
        <tissue evidence="1">Leaf</tissue>
    </source>
</reference>